<dbReference type="Proteomes" id="UP001589610">
    <property type="component" value="Unassembled WGS sequence"/>
</dbReference>
<keyword evidence="1" id="KW-0479">Metal-binding</keyword>
<name>A0ABV5TSR7_9ACTN</name>
<evidence type="ECO:0000256" key="1">
    <source>
        <dbReference type="ARBA" id="ARBA00022723"/>
    </source>
</evidence>
<comment type="caution">
    <text evidence="4">The sequence shown here is derived from an EMBL/GenBank/DDBJ whole genome shotgun (WGS) entry which is preliminary data.</text>
</comment>
<dbReference type="SUPFAM" id="SSF55031">
    <property type="entry name" value="Bacterial exopeptidase dimerisation domain"/>
    <property type="match status" value="1"/>
</dbReference>
<proteinExistence type="predicted"/>
<evidence type="ECO:0000259" key="3">
    <source>
        <dbReference type="Pfam" id="PF07687"/>
    </source>
</evidence>
<dbReference type="PANTHER" id="PTHR43808">
    <property type="entry name" value="ACETYLORNITHINE DEACETYLASE"/>
    <property type="match status" value="1"/>
</dbReference>
<keyword evidence="2" id="KW-0378">Hydrolase</keyword>
<dbReference type="Gene3D" id="3.30.70.360">
    <property type="match status" value="1"/>
</dbReference>
<evidence type="ECO:0000256" key="2">
    <source>
        <dbReference type="ARBA" id="ARBA00022801"/>
    </source>
</evidence>
<dbReference type="EMBL" id="JBHMBS010000049">
    <property type="protein sequence ID" value="MFB9682190.1"/>
    <property type="molecule type" value="Genomic_DNA"/>
</dbReference>
<dbReference type="InterPro" id="IPR036264">
    <property type="entry name" value="Bact_exopeptidase_dim_dom"/>
</dbReference>
<dbReference type="Gene3D" id="3.40.630.10">
    <property type="entry name" value="Zn peptidases"/>
    <property type="match status" value="1"/>
</dbReference>
<evidence type="ECO:0000313" key="4">
    <source>
        <dbReference type="EMBL" id="MFB9682190.1"/>
    </source>
</evidence>
<keyword evidence="5" id="KW-1185">Reference proteome</keyword>
<dbReference type="Pfam" id="PF01546">
    <property type="entry name" value="Peptidase_M20"/>
    <property type="match status" value="1"/>
</dbReference>
<feature type="domain" description="Peptidase M20 dimerisation" evidence="3">
    <location>
        <begin position="190"/>
        <end position="304"/>
    </location>
</feature>
<dbReference type="RefSeq" id="WP_386163775.1">
    <property type="nucleotide sequence ID" value="NZ_JBHMBS010000049.1"/>
</dbReference>
<sequence>MTNHAAQVGAWLDERAEEMAGLLERLVAVGSENPPGLALGRCARVLREAMDRLGLSPEIIELADPSGELEEPCLVRGTAGDGDGLVYFHGHFDVVPAQDRGQFTAVRRDGKIIGRGTADMKGGIVSMLYGAAAARELGLLGDGRIVVHLVCDEETGSVVGAGHLRAAGLIDPAALAMVTAEPSGGAIWNAARGAVSVRVDIRGREAHVGQANLGVNAFQQMLHIARPVERYAAEMAGRHTGLPMNAGDARGSMVVVGGLSGAGSNFNVVPGSAFFTVDGRYNPEEDLEGELKRLTGLVEEAAREIGADVSIRTTQLQPSAGTGRDHPAAVALARVVGDVEGAPARFEMCAGILETRWYAQLGIPAFGYGAGRLDVSHGPDEYVDEAAMRRCAAVYARYASDMLS</sequence>
<reference evidence="4 5" key="1">
    <citation type="submission" date="2024-09" db="EMBL/GenBank/DDBJ databases">
        <authorList>
            <person name="Sun Q."/>
            <person name="Mori K."/>
        </authorList>
    </citation>
    <scope>NUCLEOTIDE SEQUENCE [LARGE SCALE GENOMIC DNA]</scope>
    <source>
        <strain evidence="4 5">JCM 3028</strain>
    </source>
</reference>
<dbReference type="InterPro" id="IPR011650">
    <property type="entry name" value="Peptidase_M20_dimer"/>
</dbReference>
<dbReference type="PANTHER" id="PTHR43808:SF32">
    <property type="entry name" value="ARGE_DAPE-RELATED DEACYLASE"/>
    <property type="match status" value="1"/>
</dbReference>
<dbReference type="InterPro" id="IPR002933">
    <property type="entry name" value="Peptidase_M20"/>
</dbReference>
<dbReference type="Pfam" id="PF07687">
    <property type="entry name" value="M20_dimer"/>
    <property type="match status" value="1"/>
</dbReference>
<evidence type="ECO:0000313" key="5">
    <source>
        <dbReference type="Proteomes" id="UP001589610"/>
    </source>
</evidence>
<accession>A0ABV5TSR7</accession>
<organism evidence="4 5">
    <name type="scientific">Streptosporangium vulgare</name>
    <dbReference type="NCBI Taxonomy" id="46190"/>
    <lineage>
        <taxon>Bacteria</taxon>
        <taxon>Bacillati</taxon>
        <taxon>Actinomycetota</taxon>
        <taxon>Actinomycetes</taxon>
        <taxon>Streptosporangiales</taxon>
        <taxon>Streptosporangiaceae</taxon>
        <taxon>Streptosporangium</taxon>
    </lineage>
</organism>
<dbReference type="SUPFAM" id="SSF53187">
    <property type="entry name" value="Zn-dependent exopeptidases"/>
    <property type="match status" value="1"/>
</dbReference>
<protein>
    <submittedName>
        <fullName evidence="4">M20/M25/M40 family metallo-hydrolase</fullName>
    </submittedName>
</protein>
<gene>
    <name evidence="4" type="ORF">ACFFRH_42530</name>
</gene>
<dbReference type="InterPro" id="IPR050072">
    <property type="entry name" value="Peptidase_M20A"/>
</dbReference>